<evidence type="ECO:0000256" key="1">
    <source>
        <dbReference type="SAM" id="SignalP"/>
    </source>
</evidence>
<keyword evidence="1" id="KW-0732">Signal</keyword>
<organism evidence="3 4">
    <name type="scientific">Aquimarina brevivitae</name>
    <dbReference type="NCBI Taxonomy" id="323412"/>
    <lineage>
        <taxon>Bacteria</taxon>
        <taxon>Pseudomonadati</taxon>
        <taxon>Bacteroidota</taxon>
        <taxon>Flavobacteriia</taxon>
        <taxon>Flavobacteriales</taxon>
        <taxon>Flavobacteriaceae</taxon>
        <taxon>Aquimarina</taxon>
    </lineage>
</organism>
<evidence type="ECO:0000313" key="3">
    <source>
        <dbReference type="EMBL" id="RZS93457.1"/>
    </source>
</evidence>
<comment type="caution">
    <text evidence="3">The sequence shown here is derived from an EMBL/GenBank/DDBJ whole genome shotgun (WGS) entry which is preliminary data.</text>
</comment>
<reference evidence="3 4" key="1">
    <citation type="submission" date="2019-02" db="EMBL/GenBank/DDBJ databases">
        <title>Genomic Encyclopedia of Type Strains, Phase IV (KMG-IV): sequencing the most valuable type-strain genomes for metagenomic binning, comparative biology and taxonomic classification.</title>
        <authorList>
            <person name="Goeker M."/>
        </authorList>
    </citation>
    <scope>NUCLEOTIDE SEQUENCE [LARGE SCALE GENOMIC DNA]</scope>
    <source>
        <strain evidence="3 4">DSM 17196</strain>
    </source>
</reference>
<dbReference type="InterPro" id="IPR025411">
    <property type="entry name" value="DUF4136"/>
</dbReference>
<accession>A0A4Q7P1L1</accession>
<dbReference type="RefSeq" id="WP_130286587.1">
    <property type="nucleotide sequence ID" value="NZ_SGXE01000002.1"/>
</dbReference>
<name>A0A4Q7P1L1_9FLAO</name>
<proteinExistence type="predicted"/>
<dbReference type="PROSITE" id="PS51257">
    <property type="entry name" value="PROKAR_LIPOPROTEIN"/>
    <property type="match status" value="1"/>
</dbReference>
<dbReference type="EMBL" id="SGXE01000002">
    <property type="protein sequence ID" value="RZS93457.1"/>
    <property type="molecule type" value="Genomic_DNA"/>
</dbReference>
<protein>
    <submittedName>
        <fullName evidence="3">Uncharacterized protein DUF4136</fullName>
    </submittedName>
</protein>
<dbReference type="Proteomes" id="UP000292262">
    <property type="component" value="Unassembled WGS sequence"/>
</dbReference>
<dbReference type="AlphaFoldDB" id="A0A4Q7P1L1"/>
<feature type="domain" description="DUF4136" evidence="2">
    <location>
        <begin position="31"/>
        <end position="193"/>
    </location>
</feature>
<evidence type="ECO:0000259" key="2">
    <source>
        <dbReference type="Pfam" id="PF13590"/>
    </source>
</evidence>
<gene>
    <name evidence="3" type="ORF">EV197_2036</name>
</gene>
<evidence type="ECO:0000313" key="4">
    <source>
        <dbReference type="Proteomes" id="UP000292262"/>
    </source>
</evidence>
<sequence>MKTKIISVTAIFSILLTIACGPTVETVKTTDKSLDKYQSFAYLPNSNFENSDIGYDDPSVGISVINAVNQQMQKAGYELDREKPDLLVLIRTKVSVDVVKDTEPVYATYPYTYRSPVSPLYDPYYYNYYFGYGNTIGYTTDTDKYKDGTLIVDLVDRKTKKVVWSGAASDEIYQLQESKAIAEYVDDLFEDFPTVAGY</sequence>
<dbReference type="OrthoDB" id="118896at2"/>
<feature type="chain" id="PRO_5020523191" evidence="1">
    <location>
        <begin position="20"/>
        <end position="198"/>
    </location>
</feature>
<feature type="signal peptide" evidence="1">
    <location>
        <begin position="1"/>
        <end position="19"/>
    </location>
</feature>
<dbReference type="Gene3D" id="3.30.160.670">
    <property type="match status" value="1"/>
</dbReference>
<dbReference type="Pfam" id="PF13590">
    <property type="entry name" value="DUF4136"/>
    <property type="match status" value="1"/>
</dbReference>
<keyword evidence="4" id="KW-1185">Reference proteome</keyword>